<gene>
    <name evidence="2" type="ORF">LtaPh_3237400</name>
</gene>
<feature type="compositionally biased region" description="Low complexity" evidence="1">
    <location>
        <begin position="369"/>
        <end position="388"/>
    </location>
</feature>
<organism evidence="2 3">
    <name type="scientific">Leishmania tarentolae</name>
    <name type="common">Sauroleishmania tarentolae</name>
    <dbReference type="NCBI Taxonomy" id="5689"/>
    <lineage>
        <taxon>Eukaryota</taxon>
        <taxon>Discoba</taxon>
        <taxon>Euglenozoa</taxon>
        <taxon>Kinetoplastea</taxon>
        <taxon>Metakinetoplastina</taxon>
        <taxon>Trypanosomatida</taxon>
        <taxon>Trypanosomatidae</taxon>
        <taxon>Leishmaniinae</taxon>
        <taxon>Leishmania</taxon>
        <taxon>lizard Leishmania</taxon>
    </lineage>
</organism>
<comment type="caution">
    <text evidence="2">The sequence shown here is derived from an EMBL/GenBank/DDBJ whole genome shotgun (WGS) entry which is preliminary data.</text>
</comment>
<dbReference type="OrthoDB" id="266825at2759"/>
<evidence type="ECO:0000313" key="2">
    <source>
        <dbReference type="EMBL" id="GET91694.1"/>
    </source>
</evidence>
<sequence>MISTHTFLQLLDVPRCCFTEEPASCYRMMTLTGVEGATVTQISEELLRWLPSKVSENLRHELFLDDSARRASLRRYPASSTKRKSLKSGVAVRNTTSEALASQQDSVLAGPGEDDYLHIQMAASRAALAVLSVALRPLVQDPNPALGAASDSPETSAVCQVERVCALLLRLVTSHLDGCHGARAAHEPILPPSLISASTVRPHVAASLRKWLQYFLLFFMDWLHLLQSSIPSASRISPRQRRAATSASRHRRTKPTADAVRDDDVRELQRGLATRLSDPLRSCPADLVRHPLHYYALALQRASLIIESGCDAKPKCGSEGDEEDLRVTSQLCAQHHKSDSHTLPSRSAGKRRGSLLGKRGVARRRCGESSSTSSSSSTSTSTSTSSSSATCSPTESPPLFYAFLPQRRRKAPIKGLPKRHALGCTDAPVDGDVLLVDLPNAYACVR</sequence>
<dbReference type="EMBL" id="BLBS01000049">
    <property type="protein sequence ID" value="GET91694.1"/>
    <property type="molecule type" value="Genomic_DNA"/>
</dbReference>
<dbReference type="VEuPathDB" id="TriTrypDB:LtaPh_3237400"/>
<protein>
    <submittedName>
        <fullName evidence="2">Uncharacterized protein</fullName>
    </submittedName>
</protein>
<proteinExistence type="predicted"/>
<dbReference type="AlphaFoldDB" id="A0A640KRQ0"/>
<name>A0A640KRQ0_LEITA</name>
<evidence type="ECO:0000313" key="3">
    <source>
        <dbReference type="Proteomes" id="UP000419144"/>
    </source>
</evidence>
<feature type="region of interest" description="Disordered" evidence="1">
    <location>
        <begin position="333"/>
        <end position="394"/>
    </location>
</feature>
<feature type="region of interest" description="Disordered" evidence="1">
    <location>
        <begin position="236"/>
        <end position="262"/>
    </location>
</feature>
<evidence type="ECO:0000256" key="1">
    <source>
        <dbReference type="SAM" id="MobiDB-lite"/>
    </source>
</evidence>
<dbReference type="Proteomes" id="UP000419144">
    <property type="component" value="Unassembled WGS sequence"/>
</dbReference>
<accession>A0A640KRQ0</accession>
<feature type="compositionally biased region" description="Basic residues" evidence="1">
    <location>
        <begin position="238"/>
        <end position="254"/>
    </location>
</feature>
<reference evidence="2" key="1">
    <citation type="submission" date="2019-11" db="EMBL/GenBank/DDBJ databases">
        <title>Leishmania tarentolae CDS.</title>
        <authorList>
            <person name="Goto Y."/>
            <person name="Yamagishi J."/>
        </authorList>
    </citation>
    <scope>NUCLEOTIDE SEQUENCE [LARGE SCALE GENOMIC DNA]</scope>
    <source>
        <strain evidence="2">Parrot Tar II</strain>
    </source>
</reference>
<keyword evidence="3" id="KW-1185">Reference proteome</keyword>